<gene>
    <name evidence="2" type="ORF">Q5P01_007416</name>
</gene>
<comment type="caution">
    <text evidence="2">The sequence shown here is derived from an EMBL/GenBank/DDBJ whole genome shotgun (WGS) entry which is preliminary data.</text>
</comment>
<feature type="region of interest" description="Disordered" evidence="1">
    <location>
        <begin position="117"/>
        <end position="141"/>
    </location>
</feature>
<reference evidence="2" key="1">
    <citation type="submission" date="2023-07" db="EMBL/GenBank/DDBJ databases">
        <title>Chromosome-level Genome Assembly of Striped Snakehead (Channa striata).</title>
        <authorList>
            <person name="Liu H."/>
        </authorList>
    </citation>
    <scope>NUCLEOTIDE SEQUENCE</scope>
    <source>
        <strain evidence="2">Gz</strain>
        <tissue evidence="2">Muscle</tissue>
    </source>
</reference>
<name>A0AA88SUU3_CHASR</name>
<proteinExistence type="predicted"/>
<evidence type="ECO:0000313" key="3">
    <source>
        <dbReference type="Proteomes" id="UP001187415"/>
    </source>
</evidence>
<feature type="compositionally biased region" description="Acidic residues" evidence="1">
    <location>
        <begin position="118"/>
        <end position="133"/>
    </location>
</feature>
<organism evidence="2 3">
    <name type="scientific">Channa striata</name>
    <name type="common">Snakehead murrel</name>
    <name type="synonym">Ophicephalus striatus</name>
    <dbReference type="NCBI Taxonomy" id="64152"/>
    <lineage>
        <taxon>Eukaryota</taxon>
        <taxon>Metazoa</taxon>
        <taxon>Chordata</taxon>
        <taxon>Craniata</taxon>
        <taxon>Vertebrata</taxon>
        <taxon>Euteleostomi</taxon>
        <taxon>Actinopterygii</taxon>
        <taxon>Neopterygii</taxon>
        <taxon>Teleostei</taxon>
        <taxon>Neoteleostei</taxon>
        <taxon>Acanthomorphata</taxon>
        <taxon>Anabantaria</taxon>
        <taxon>Anabantiformes</taxon>
        <taxon>Channoidei</taxon>
        <taxon>Channidae</taxon>
        <taxon>Channa</taxon>
    </lineage>
</organism>
<sequence>MERLGKEGGKEAFTLGDVNIAAQRSRDENLESRKEKKKLIKNRLKEDTLRKWADGGDGWDTVEKKEDRLKASSAEGRARQVCAVWPCSGSSSLQVRMSDEEEELLNRSPMEDVICYISDEDEDNDGDDEDEGIPGESKCMD</sequence>
<evidence type="ECO:0000313" key="2">
    <source>
        <dbReference type="EMBL" id="KAK2851140.1"/>
    </source>
</evidence>
<dbReference type="AlphaFoldDB" id="A0AA88SUU3"/>
<accession>A0AA88SUU3</accession>
<keyword evidence="3" id="KW-1185">Reference proteome</keyword>
<dbReference type="Proteomes" id="UP001187415">
    <property type="component" value="Unassembled WGS sequence"/>
</dbReference>
<protein>
    <submittedName>
        <fullName evidence="2">Uncharacterized protein</fullName>
    </submittedName>
</protein>
<dbReference type="EMBL" id="JAUPFM010000005">
    <property type="protein sequence ID" value="KAK2851140.1"/>
    <property type="molecule type" value="Genomic_DNA"/>
</dbReference>
<evidence type="ECO:0000256" key="1">
    <source>
        <dbReference type="SAM" id="MobiDB-lite"/>
    </source>
</evidence>